<accession>A0AAW1LQF8</accession>
<dbReference type="EMBL" id="JASPKY010000116">
    <property type="protein sequence ID" value="KAK9736268.1"/>
    <property type="molecule type" value="Genomic_DNA"/>
</dbReference>
<name>A0AAW1LQF8_POPJA</name>
<evidence type="ECO:0000313" key="2">
    <source>
        <dbReference type="Proteomes" id="UP001458880"/>
    </source>
</evidence>
<evidence type="ECO:0000313" key="1">
    <source>
        <dbReference type="EMBL" id="KAK9736268.1"/>
    </source>
</evidence>
<dbReference type="AlphaFoldDB" id="A0AAW1LQF8"/>
<comment type="caution">
    <text evidence="1">The sequence shown here is derived from an EMBL/GenBank/DDBJ whole genome shotgun (WGS) entry which is preliminary data.</text>
</comment>
<proteinExistence type="predicted"/>
<keyword evidence="2" id="KW-1185">Reference proteome</keyword>
<organism evidence="1 2">
    <name type="scientific">Popillia japonica</name>
    <name type="common">Japanese beetle</name>
    <dbReference type="NCBI Taxonomy" id="7064"/>
    <lineage>
        <taxon>Eukaryota</taxon>
        <taxon>Metazoa</taxon>
        <taxon>Ecdysozoa</taxon>
        <taxon>Arthropoda</taxon>
        <taxon>Hexapoda</taxon>
        <taxon>Insecta</taxon>
        <taxon>Pterygota</taxon>
        <taxon>Neoptera</taxon>
        <taxon>Endopterygota</taxon>
        <taxon>Coleoptera</taxon>
        <taxon>Polyphaga</taxon>
        <taxon>Scarabaeiformia</taxon>
        <taxon>Scarabaeidae</taxon>
        <taxon>Rutelinae</taxon>
        <taxon>Popillia</taxon>
    </lineage>
</organism>
<reference evidence="1 2" key="1">
    <citation type="journal article" date="2024" name="BMC Genomics">
        <title>De novo assembly and annotation of Popillia japonica's genome with initial clues to its potential as an invasive pest.</title>
        <authorList>
            <person name="Cucini C."/>
            <person name="Boschi S."/>
            <person name="Funari R."/>
            <person name="Cardaioli E."/>
            <person name="Iannotti N."/>
            <person name="Marturano G."/>
            <person name="Paoli F."/>
            <person name="Bruttini M."/>
            <person name="Carapelli A."/>
            <person name="Frati F."/>
            <person name="Nardi F."/>
        </authorList>
    </citation>
    <scope>NUCLEOTIDE SEQUENCE [LARGE SCALE GENOMIC DNA]</scope>
    <source>
        <strain evidence="1">DMR45628</strain>
    </source>
</reference>
<sequence length="67" mass="7428">MLPRLKSDSSLLFSEEFLSGVYQSLPVWRETSVAATRTIHPILGPIPDQLNPESPPLDDSTLAYCLL</sequence>
<dbReference type="Proteomes" id="UP001458880">
    <property type="component" value="Unassembled WGS sequence"/>
</dbReference>
<gene>
    <name evidence="1" type="ORF">QE152_g12656</name>
</gene>
<protein>
    <submittedName>
        <fullName evidence="1">Uncharacterized protein</fullName>
    </submittedName>
</protein>